<protein>
    <submittedName>
        <fullName evidence="1">Uncharacterized protein</fullName>
    </submittedName>
</protein>
<sequence>MVLNMYNEKKKVMRVRPNICFFFRFLKPENGIFPVEFLICMCAMLCWKFRRHDALIFPSLSVIEIN</sequence>
<reference evidence="1 2" key="1">
    <citation type="journal article" date="2017" name="Curr. Biol.">
        <title>The Evolution of Venom by Co-option of Single-Copy Genes.</title>
        <authorList>
            <person name="Martinson E.O."/>
            <person name="Mrinalini"/>
            <person name="Kelkar Y.D."/>
            <person name="Chang C.H."/>
            <person name="Werren J.H."/>
        </authorList>
    </citation>
    <scope>NUCLEOTIDE SEQUENCE [LARGE SCALE GENOMIC DNA]</scope>
    <source>
        <strain evidence="1 2">Alberta</strain>
        <tissue evidence="1">Whole body</tissue>
    </source>
</reference>
<accession>A0A232F3G7</accession>
<dbReference type="EMBL" id="NNAY01001121">
    <property type="protein sequence ID" value="OXU25059.1"/>
    <property type="molecule type" value="Genomic_DNA"/>
</dbReference>
<dbReference type="AlphaFoldDB" id="A0A232F3G7"/>
<dbReference type="Proteomes" id="UP000215335">
    <property type="component" value="Unassembled WGS sequence"/>
</dbReference>
<gene>
    <name evidence="1" type="ORF">TSAR_002246</name>
</gene>
<proteinExistence type="predicted"/>
<evidence type="ECO:0000313" key="1">
    <source>
        <dbReference type="EMBL" id="OXU25059.1"/>
    </source>
</evidence>
<organism evidence="1 2">
    <name type="scientific">Trichomalopsis sarcophagae</name>
    <dbReference type="NCBI Taxonomy" id="543379"/>
    <lineage>
        <taxon>Eukaryota</taxon>
        <taxon>Metazoa</taxon>
        <taxon>Ecdysozoa</taxon>
        <taxon>Arthropoda</taxon>
        <taxon>Hexapoda</taxon>
        <taxon>Insecta</taxon>
        <taxon>Pterygota</taxon>
        <taxon>Neoptera</taxon>
        <taxon>Endopterygota</taxon>
        <taxon>Hymenoptera</taxon>
        <taxon>Apocrita</taxon>
        <taxon>Proctotrupomorpha</taxon>
        <taxon>Chalcidoidea</taxon>
        <taxon>Pteromalidae</taxon>
        <taxon>Pteromalinae</taxon>
        <taxon>Trichomalopsis</taxon>
    </lineage>
</organism>
<evidence type="ECO:0000313" key="2">
    <source>
        <dbReference type="Proteomes" id="UP000215335"/>
    </source>
</evidence>
<keyword evidence="2" id="KW-1185">Reference proteome</keyword>
<name>A0A232F3G7_9HYME</name>
<comment type="caution">
    <text evidence="1">The sequence shown here is derived from an EMBL/GenBank/DDBJ whole genome shotgun (WGS) entry which is preliminary data.</text>
</comment>